<dbReference type="PRINTS" id="PR00043">
    <property type="entry name" value="LEUZIPPRJUN"/>
</dbReference>
<dbReference type="GO" id="GO:0000978">
    <property type="term" value="F:RNA polymerase II cis-regulatory region sequence-specific DNA binding"/>
    <property type="evidence" value="ECO:0007669"/>
    <property type="project" value="TreeGrafter"/>
</dbReference>
<gene>
    <name evidence="8" type="ORF">ONB1V03_LOCUS7451</name>
</gene>
<sequence>MPSHDQQSHQQPQQQQQYVQVSTGSMTSGAHVLINNSVNTTTANTTSASILPPYSQAVSSNSIYPMTVKVEPQSGQHKHAAPSTRTGMSPPLSGPLSPVQSSSLAPIDMADQERIKLERKRLRNRIAASKCRRRKLERISRLEDKVKGLKGENSELSIVVNKLRDQVCSLKQQVMGHIKCGCQLMMPQ</sequence>
<evidence type="ECO:0000259" key="7">
    <source>
        <dbReference type="PROSITE" id="PS50217"/>
    </source>
</evidence>
<feature type="compositionally biased region" description="Low complexity" evidence="6">
    <location>
        <begin position="89"/>
        <end position="102"/>
    </location>
</feature>
<dbReference type="InterPro" id="IPR004827">
    <property type="entry name" value="bZIP"/>
</dbReference>
<dbReference type="EMBL" id="CAJPVJ010003802">
    <property type="protein sequence ID" value="CAG2167957.1"/>
    <property type="molecule type" value="Genomic_DNA"/>
</dbReference>
<dbReference type="InterPro" id="IPR050946">
    <property type="entry name" value="AP-1_TF_bZIP"/>
</dbReference>
<dbReference type="Proteomes" id="UP000728032">
    <property type="component" value="Unassembled WGS sequence"/>
</dbReference>
<feature type="region of interest" description="Disordered" evidence="6">
    <location>
        <begin position="1"/>
        <end position="24"/>
    </location>
</feature>
<comment type="similarity">
    <text evidence="1">Belongs to the bZIP family. Jun subfamily.</text>
</comment>
<keyword evidence="3" id="KW-0238">DNA-binding</keyword>
<evidence type="ECO:0000256" key="2">
    <source>
        <dbReference type="ARBA" id="ARBA00023015"/>
    </source>
</evidence>
<dbReference type="PANTHER" id="PTHR11462:SF35">
    <property type="entry name" value="TRANSCRIPTION FACTOR JRA"/>
    <property type="match status" value="1"/>
</dbReference>
<keyword evidence="9" id="KW-1185">Reference proteome</keyword>
<feature type="region of interest" description="Disordered" evidence="6">
    <location>
        <begin position="71"/>
        <end position="102"/>
    </location>
</feature>
<dbReference type="Pfam" id="PF00170">
    <property type="entry name" value="bZIP_1"/>
    <property type="match status" value="1"/>
</dbReference>
<dbReference type="InterPro" id="IPR002112">
    <property type="entry name" value="Leuzip_Jun"/>
</dbReference>
<dbReference type="GO" id="GO:0051726">
    <property type="term" value="P:regulation of cell cycle"/>
    <property type="evidence" value="ECO:0007669"/>
    <property type="project" value="TreeGrafter"/>
</dbReference>
<dbReference type="InterPro" id="IPR046347">
    <property type="entry name" value="bZIP_sf"/>
</dbReference>
<dbReference type="GO" id="GO:0000981">
    <property type="term" value="F:DNA-binding transcription factor activity, RNA polymerase II-specific"/>
    <property type="evidence" value="ECO:0007669"/>
    <property type="project" value="TreeGrafter"/>
</dbReference>
<dbReference type="SMART" id="SM00338">
    <property type="entry name" value="BRLZ"/>
    <property type="match status" value="1"/>
</dbReference>
<keyword evidence="5" id="KW-0175">Coiled coil</keyword>
<dbReference type="PANTHER" id="PTHR11462">
    <property type="entry name" value="JUN TRANSCRIPTION FACTOR-RELATED"/>
    <property type="match status" value="1"/>
</dbReference>
<evidence type="ECO:0000256" key="1">
    <source>
        <dbReference type="ARBA" id="ARBA00006882"/>
    </source>
</evidence>
<evidence type="ECO:0000256" key="3">
    <source>
        <dbReference type="ARBA" id="ARBA00023125"/>
    </source>
</evidence>
<dbReference type="GO" id="GO:0005667">
    <property type="term" value="C:transcription regulator complex"/>
    <property type="evidence" value="ECO:0007669"/>
    <property type="project" value="TreeGrafter"/>
</dbReference>
<keyword evidence="2" id="KW-0805">Transcription regulation</keyword>
<name>A0A7R9QKY6_9ACAR</name>
<evidence type="ECO:0000313" key="8">
    <source>
        <dbReference type="EMBL" id="CAD7649760.1"/>
    </source>
</evidence>
<dbReference type="EMBL" id="OC918627">
    <property type="protein sequence ID" value="CAD7649760.1"/>
    <property type="molecule type" value="Genomic_DNA"/>
</dbReference>
<dbReference type="PROSITE" id="PS00036">
    <property type="entry name" value="BZIP_BASIC"/>
    <property type="match status" value="1"/>
</dbReference>
<feature type="domain" description="BZIP" evidence="7">
    <location>
        <begin position="114"/>
        <end position="177"/>
    </location>
</feature>
<evidence type="ECO:0000313" key="9">
    <source>
        <dbReference type="Proteomes" id="UP000728032"/>
    </source>
</evidence>
<dbReference type="Gene3D" id="1.20.5.170">
    <property type="match status" value="1"/>
</dbReference>
<evidence type="ECO:0000256" key="5">
    <source>
        <dbReference type="SAM" id="Coils"/>
    </source>
</evidence>
<organism evidence="8">
    <name type="scientific">Oppiella nova</name>
    <dbReference type="NCBI Taxonomy" id="334625"/>
    <lineage>
        <taxon>Eukaryota</taxon>
        <taxon>Metazoa</taxon>
        <taxon>Ecdysozoa</taxon>
        <taxon>Arthropoda</taxon>
        <taxon>Chelicerata</taxon>
        <taxon>Arachnida</taxon>
        <taxon>Acari</taxon>
        <taxon>Acariformes</taxon>
        <taxon>Sarcoptiformes</taxon>
        <taxon>Oribatida</taxon>
        <taxon>Brachypylina</taxon>
        <taxon>Oppioidea</taxon>
        <taxon>Oppiidae</taxon>
        <taxon>Oppiella</taxon>
    </lineage>
</organism>
<dbReference type="CDD" id="cd14696">
    <property type="entry name" value="bZIP_Jun"/>
    <property type="match status" value="1"/>
</dbReference>
<protein>
    <recommendedName>
        <fullName evidence="7">BZIP domain-containing protein</fullName>
    </recommendedName>
</protein>
<dbReference type="PROSITE" id="PS50217">
    <property type="entry name" value="BZIP"/>
    <property type="match status" value="1"/>
</dbReference>
<dbReference type="FunFam" id="1.20.5.170:FF:000012">
    <property type="entry name" value="Putative transcription factor AP-1"/>
    <property type="match status" value="1"/>
</dbReference>
<keyword evidence="4" id="KW-0804">Transcription</keyword>
<evidence type="ECO:0000256" key="4">
    <source>
        <dbReference type="ARBA" id="ARBA00023163"/>
    </source>
</evidence>
<reference evidence="8" key="1">
    <citation type="submission" date="2020-11" db="EMBL/GenBank/DDBJ databases">
        <authorList>
            <person name="Tran Van P."/>
        </authorList>
    </citation>
    <scope>NUCLEOTIDE SEQUENCE</scope>
</reference>
<dbReference type="OrthoDB" id="2187714at2759"/>
<proteinExistence type="inferred from homology"/>
<evidence type="ECO:0000256" key="6">
    <source>
        <dbReference type="SAM" id="MobiDB-lite"/>
    </source>
</evidence>
<dbReference type="GO" id="GO:0042127">
    <property type="term" value="P:regulation of cell population proliferation"/>
    <property type="evidence" value="ECO:0007669"/>
    <property type="project" value="TreeGrafter"/>
</dbReference>
<accession>A0A7R9QKY6</accession>
<dbReference type="SUPFAM" id="SSF57959">
    <property type="entry name" value="Leucine zipper domain"/>
    <property type="match status" value="1"/>
</dbReference>
<feature type="compositionally biased region" description="Low complexity" evidence="6">
    <location>
        <begin position="8"/>
        <end position="20"/>
    </location>
</feature>
<feature type="coiled-coil region" evidence="5">
    <location>
        <begin position="119"/>
        <end position="159"/>
    </location>
</feature>
<dbReference type="AlphaFoldDB" id="A0A7R9QKY6"/>